<dbReference type="Gene3D" id="3.40.50.2000">
    <property type="entry name" value="Glycogen Phosphorylase B"/>
    <property type="match status" value="1"/>
</dbReference>
<evidence type="ECO:0000256" key="1">
    <source>
        <dbReference type="ARBA" id="ARBA00022679"/>
    </source>
</evidence>
<dbReference type="Pfam" id="PF13692">
    <property type="entry name" value="Glyco_trans_1_4"/>
    <property type="match status" value="1"/>
</dbReference>
<dbReference type="PANTHER" id="PTHR46401:SF2">
    <property type="entry name" value="GLYCOSYLTRANSFERASE WBBK-RELATED"/>
    <property type="match status" value="1"/>
</dbReference>
<gene>
    <name evidence="2" type="ORF">BST99_09075</name>
</gene>
<dbReference type="OrthoDB" id="9816564at2"/>
<comment type="caution">
    <text evidence="2">The sequence shown here is derived from an EMBL/GenBank/DDBJ whole genome shotgun (WGS) entry which is preliminary data.</text>
</comment>
<sequence length="401" mass="46202">MNERDIVVIGIQDWDIKIGSNCKNIAIAFSEHHRVLYVNPPIDRSSSIFDRHSARVQRRKKITKKDSSPLIQIKAGLWTYQPQKIVESINRIPFKKLFDRLNRINAKRFTSEVQSAIDQLGFSDVIVFNDSSMHLGQHVREFLSPSSYIYYMRDYLSRNRYWKKHGQRLEPVLIAEADCVVCNSNLYQDYGLQFNRHCYMVGQGCDTKAFDNRNQVIDVPEVLVKISGPVVGYVGFLSNGRLDPDILIEIAKNRPDWSLVLVGPEDSVFKESELHDYPNVYFLGLQPLDSLPGYIQGFDVALNPQRITEITMGNYPRKIDEYLAMGKPVVASMTKAMEYFSDYVYLGESPEDYLHLIERALAENTPILEDRRRAFASSHTWENNAKAIFSSLEKTRVKDSR</sequence>
<dbReference type="Proteomes" id="UP000239366">
    <property type="component" value="Unassembled WGS sequence"/>
</dbReference>
<keyword evidence="3" id="KW-1185">Reference proteome</keyword>
<dbReference type="PANTHER" id="PTHR46401">
    <property type="entry name" value="GLYCOSYLTRANSFERASE WBBK-RELATED"/>
    <property type="match status" value="1"/>
</dbReference>
<dbReference type="GO" id="GO:0009103">
    <property type="term" value="P:lipopolysaccharide biosynthetic process"/>
    <property type="evidence" value="ECO:0007669"/>
    <property type="project" value="TreeGrafter"/>
</dbReference>
<evidence type="ECO:0000313" key="3">
    <source>
        <dbReference type="Proteomes" id="UP000239366"/>
    </source>
</evidence>
<dbReference type="Gene3D" id="3.40.50.11010">
    <property type="match status" value="1"/>
</dbReference>
<dbReference type="RefSeq" id="WP_105001521.1">
    <property type="nucleotide sequence ID" value="NZ_MQVX01000001.1"/>
</dbReference>
<reference evidence="3" key="1">
    <citation type="submission" date="2016-11" db="EMBL/GenBank/DDBJ databases">
        <title>Trade-off between light-utilization and light-protection in marine flavobacteria.</title>
        <authorList>
            <person name="Kumagai Y."/>
            <person name="Yoshizawa S."/>
            <person name="Kogure K."/>
        </authorList>
    </citation>
    <scope>NUCLEOTIDE SEQUENCE [LARGE SCALE GENOMIC DNA]</scope>
    <source>
        <strain evidence="3">SG-18</strain>
    </source>
</reference>
<dbReference type="GO" id="GO:0016757">
    <property type="term" value="F:glycosyltransferase activity"/>
    <property type="evidence" value="ECO:0007669"/>
    <property type="project" value="TreeGrafter"/>
</dbReference>
<accession>A0A2S7T7G0</accession>
<evidence type="ECO:0000313" key="2">
    <source>
        <dbReference type="EMBL" id="PQJ15859.1"/>
    </source>
</evidence>
<evidence type="ECO:0008006" key="4">
    <source>
        <dbReference type="Google" id="ProtNLM"/>
    </source>
</evidence>
<name>A0A2S7T7G0_9FLAO</name>
<dbReference type="SUPFAM" id="SSF53756">
    <property type="entry name" value="UDP-Glycosyltransferase/glycogen phosphorylase"/>
    <property type="match status" value="1"/>
</dbReference>
<proteinExistence type="predicted"/>
<protein>
    <recommendedName>
        <fullName evidence="4">Glycosyl transferase family 1</fullName>
    </recommendedName>
</protein>
<organism evidence="2 3">
    <name type="scientific">Aureicoccus marinus</name>
    <dbReference type="NCBI Taxonomy" id="754435"/>
    <lineage>
        <taxon>Bacteria</taxon>
        <taxon>Pseudomonadati</taxon>
        <taxon>Bacteroidota</taxon>
        <taxon>Flavobacteriia</taxon>
        <taxon>Flavobacteriales</taxon>
        <taxon>Flavobacteriaceae</taxon>
        <taxon>Aureicoccus</taxon>
    </lineage>
</organism>
<dbReference type="AlphaFoldDB" id="A0A2S7T7G0"/>
<keyword evidence="1" id="KW-0808">Transferase</keyword>
<dbReference type="EMBL" id="MQVX01000001">
    <property type="protein sequence ID" value="PQJ15859.1"/>
    <property type="molecule type" value="Genomic_DNA"/>
</dbReference>